<protein>
    <recommendedName>
        <fullName evidence="6">SWIM-type domain-containing protein</fullName>
    </recommendedName>
</protein>
<dbReference type="InterPro" id="IPR006564">
    <property type="entry name" value="Znf_PMZ"/>
</dbReference>
<feature type="transmembrane region" description="Helical" evidence="5">
    <location>
        <begin position="292"/>
        <end position="312"/>
    </location>
</feature>
<dbReference type="PROSITE" id="PS50966">
    <property type="entry name" value="ZF_SWIM"/>
    <property type="match status" value="1"/>
</dbReference>
<keyword evidence="2 4" id="KW-0863">Zinc-finger</keyword>
<dbReference type="EMBL" id="JAATIQ010000230">
    <property type="protein sequence ID" value="KAF4368704.1"/>
    <property type="molecule type" value="Genomic_DNA"/>
</dbReference>
<organism evidence="7 8">
    <name type="scientific">Cannabis sativa</name>
    <name type="common">Hemp</name>
    <name type="synonym">Marijuana</name>
    <dbReference type="NCBI Taxonomy" id="3483"/>
    <lineage>
        <taxon>Eukaryota</taxon>
        <taxon>Viridiplantae</taxon>
        <taxon>Streptophyta</taxon>
        <taxon>Embryophyta</taxon>
        <taxon>Tracheophyta</taxon>
        <taxon>Spermatophyta</taxon>
        <taxon>Magnoliopsida</taxon>
        <taxon>eudicotyledons</taxon>
        <taxon>Gunneridae</taxon>
        <taxon>Pentapetalae</taxon>
        <taxon>rosids</taxon>
        <taxon>fabids</taxon>
        <taxon>Rosales</taxon>
        <taxon>Cannabaceae</taxon>
        <taxon>Cannabis</taxon>
    </lineage>
</organism>
<keyword evidence="5" id="KW-1133">Transmembrane helix</keyword>
<reference evidence="7 8" key="1">
    <citation type="journal article" date="2020" name="bioRxiv">
        <title>Sequence and annotation of 42 cannabis genomes reveals extensive copy number variation in cannabinoid synthesis and pathogen resistance genes.</title>
        <authorList>
            <person name="Mckernan K.J."/>
            <person name="Helbert Y."/>
            <person name="Kane L.T."/>
            <person name="Ebling H."/>
            <person name="Zhang L."/>
            <person name="Liu B."/>
            <person name="Eaton Z."/>
            <person name="Mclaughlin S."/>
            <person name="Kingan S."/>
            <person name="Baybayan P."/>
            <person name="Concepcion G."/>
            <person name="Jordan M."/>
            <person name="Riva A."/>
            <person name="Barbazuk W."/>
            <person name="Harkins T."/>
        </authorList>
    </citation>
    <scope>NUCLEOTIDE SEQUENCE [LARGE SCALE GENOMIC DNA]</scope>
    <source>
        <strain evidence="8">cv. Jamaican Lion 4</strain>
        <tissue evidence="7">Leaf</tissue>
    </source>
</reference>
<evidence type="ECO:0000256" key="4">
    <source>
        <dbReference type="PROSITE-ProRule" id="PRU00325"/>
    </source>
</evidence>
<keyword evidence="5" id="KW-0812">Transmembrane</keyword>
<evidence type="ECO:0000313" key="7">
    <source>
        <dbReference type="EMBL" id="KAF4368704.1"/>
    </source>
</evidence>
<evidence type="ECO:0000256" key="2">
    <source>
        <dbReference type="ARBA" id="ARBA00022771"/>
    </source>
</evidence>
<dbReference type="GO" id="GO:0008270">
    <property type="term" value="F:zinc ion binding"/>
    <property type="evidence" value="ECO:0007669"/>
    <property type="project" value="UniProtKB-KW"/>
</dbReference>
<feature type="domain" description="SWIM-type" evidence="6">
    <location>
        <begin position="136"/>
        <end position="177"/>
    </location>
</feature>
<accession>A0A7J6FDF3</accession>
<dbReference type="InterPro" id="IPR007527">
    <property type="entry name" value="Znf_SWIM"/>
</dbReference>
<keyword evidence="5" id="KW-0472">Membrane</keyword>
<dbReference type="Pfam" id="PF04434">
    <property type="entry name" value="SWIM"/>
    <property type="match status" value="1"/>
</dbReference>
<proteinExistence type="predicted"/>
<comment type="caution">
    <text evidence="7">The sequence shown here is derived from an EMBL/GenBank/DDBJ whole genome shotgun (WGS) entry which is preliminary data.</text>
</comment>
<dbReference type="SMART" id="SM00575">
    <property type="entry name" value="ZnF_PMZ"/>
    <property type="match status" value="1"/>
</dbReference>
<evidence type="ECO:0000313" key="8">
    <source>
        <dbReference type="Proteomes" id="UP000583929"/>
    </source>
</evidence>
<evidence type="ECO:0000256" key="5">
    <source>
        <dbReference type="SAM" id="Phobius"/>
    </source>
</evidence>
<dbReference type="PANTHER" id="PTHR31973:SF113">
    <property type="entry name" value="PROTEIN FAR1-RELATED SEQUENCE 5-LIKE"/>
    <property type="match status" value="1"/>
</dbReference>
<dbReference type="PANTHER" id="PTHR31973">
    <property type="entry name" value="POLYPROTEIN, PUTATIVE-RELATED"/>
    <property type="match status" value="1"/>
</dbReference>
<dbReference type="AlphaFoldDB" id="A0A7J6FDF3"/>
<name>A0A7J6FDF3_CANSA</name>
<evidence type="ECO:0000259" key="6">
    <source>
        <dbReference type="PROSITE" id="PS50966"/>
    </source>
</evidence>
<keyword evidence="1" id="KW-0479">Metal-binding</keyword>
<keyword evidence="8" id="KW-1185">Reference proteome</keyword>
<gene>
    <name evidence="7" type="ORF">G4B88_025122</name>
</gene>
<sequence length="318" mass="35864">MGLLKHLLVAKAFAVSVVKRSALLKVAKAVAVSVVKRVSAFFMVMDACNVVFSIAKQKQEIESIVVLQHGGQWDQNGIYINFEGCALLIPNNCNHSHLNIANAITTKLTSKYEEILNDNYISSLSLTVHPPTHTLYEVCDDGERAIVDLTWITCSCNRFQMDQIPCKHAIAVLKANNEDPYQYYSAYYMKEAMVATYGEVVYPIGNKDMWETLDEIKNWKIDPPKGRVRVGRAKKRRFKPGWEKKKTKCQKKTKQMRNFYISHLFLETKVTSANVIVKVANIVVGVAKNVSLHMLAALSFVVGVAKYLLVLYHCSKLS</sequence>
<dbReference type="Proteomes" id="UP000583929">
    <property type="component" value="Unassembled WGS sequence"/>
</dbReference>
<evidence type="ECO:0000256" key="3">
    <source>
        <dbReference type="ARBA" id="ARBA00022833"/>
    </source>
</evidence>
<evidence type="ECO:0000256" key="1">
    <source>
        <dbReference type="ARBA" id="ARBA00022723"/>
    </source>
</evidence>
<keyword evidence="3" id="KW-0862">Zinc</keyword>